<dbReference type="CDD" id="cd21942">
    <property type="entry name" value="LGNbd_FRMPD1"/>
    <property type="match status" value="1"/>
</dbReference>
<dbReference type="CDD" id="cd14473">
    <property type="entry name" value="FERM_B-lobe"/>
    <property type="match status" value="1"/>
</dbReference>
<dbReference type="PROSITE" id="PS50057">
    <property type="entry name" value="FERM_3"/>
    <property type="match status" value="1"/>
</dbReference>
<dbReference type="InterPro" id="IPR041779">
    <property type="entry name" value="FRMPD1/3/4_FERM_C"/>
</dbReference>
<keyword evidence="5" id="KW-1185">Reference proteome</keyword>
<reference evidence="4" key="1">
    <citation type="submission" date="2025-08" db="UniProtKB">
        <authorList>
            <consortium name="Ensembl"/>
        </authorList>
    </citation>
    <scope>IDENTIFICATION</scope>
</reference>
<name>A0A8C5P8I1_9ANUR</name>
<organism evidence="4 5">
    <name type="scientific">Leptobrachium leishanense</name>
    <name type="common">Leishan spiny toad</name>
    <dbReference type="NCBI Taxonomy" id="445787"/>
    <lineage>
        <taxon>Eukaryota</taxon>
        <taxon>Metazoa</taxon>
        <taxon>Chordata</taxon>
        <taxon>Craniata</taxon>
        <taxon>Vertebrata</taxon>
        <taxon>Euteleostomi</taxon>
        <taxon>Amphibia</taxon>
        <taxon>Batrachia</taxon>
        <taxon>Anura</taxon>
        <taxon>Pelobatoidea</taxon>
        <taxon>Megophryidae</taxon>
        <taxon>Leptobrachium</taxon>
    </lineage>
</organism>
<dbReference type="PROSITE" id="PS50106">
    <property type="entry name" value="PDZ"/>
    <property type="match status" value="1"/>
</dbReference>
<evidence type="ECO:0000256" key="1">
    <source>
        <dbReference type="SAM" id="MobiDB-lite"/>
    </source>
</evidence>
<dbReference type="InterPro" id="IPR019749">
    <property type="entry name" value="Band_41_domain"/>
</dbReference>
<feature type="region of interest" description="Disordered" evidence="1">
    <location>
        <begin position="1206"/>
        <end position="1250"/>
    </location>
</feature>
<dbReference type="Gene3D" id="1.20.80.10">
    <property type="match status" value="1"/>
</dbReference>
<feature type="compositionally biased region" description="Polar residues" evidence="1">
    <location>
        <begin position="565"/>
        <end position="574"/>
    </location>
</feature>
<feature type="compositionally biased region" description="Low complexity" evidence="1">
    <location>
        <begin position="1111"/>
        <end position="1122"/>
    </location>
</feature>
<dbReference type="Pfam" id="PF00595">
    <property type="entry name" value="PDZ"/>
    <property type="match status" value="1"/>
</dbReference>
<dbReference type="InterPro" id="IPR019748">
    <property type="entry name" value="FERM_central"/>
</dbReference>
<dbReference type="InterPro" id="IPR036034">
    <property type="entry name" value="PDZ_sf"/>
</dbReference>
<dbReference type="PANTHER" id="PTHR46221">
    <property type="entry name" value="FERM AND PDZ DOMAIN-CONTAINING PROTEIN FAMILY MEMBER"/>
    <property type="match status" value="1"/>
</dbReference>
<evidence type="ECO:0000259" key="2">
    <source>
        <dbReference type="PROSITE" id="PS50057"/>
    </source>
</evidence>
<dbReference type="InterPro" id="IPR029071">
    <property type="entry name" value="Ubiquitin-like_domsf"/>
</dbReference>
<dbReference type="SMART" id="SM00295">
    <property type="entry name" value="B41"/>
    <property type="match status" value="1"/>
</dbReference>
<proteinExistence type="predicted"/>
<evidence type="ECO:0000259" key="3">
    <source>
        <dbReference type="PROSITE" id="PS50106"/>
    </source>
</evidence>
<dbReference type="Gene3D" id="2.30.42.10">
    <property type="match status" value="1"/>
</dbReference>
<dbReference type="GO" id="GO:0005938">
    <property type="term" value="C:cell cortex"/>
    <property type="evidence" value="ECO:0007669"/>
    <property type="project" value="TreeGrafter"/>
</dbReference>
<feature type="region of interest" description="Disordered" evidence="1">
    <location>
        <begin position="550"/>
        <end position="611"/>
    </location>
</feature>
<evidence type="ECO:0000313" key="5">
    <source>
        <dbReference type="Proteomes" id="UP000694569"/>
    </source>
</evidence>
<feature type="region of interest" description="Disordered" evidence="1">
    <location>
        <begin position="1091"/>
        <end position="1130"/>
    </location>
</feature>
<dbReference type="SMART" id="SM00228">
    <property type="entry name" value="PDZ"/>
    <property type="match status" value="1"/>
</dbReference>
<dbReference type="GeneTree" id="ENSGT00950000183035"/>
<feature type="compositionally biased region" description="Polar residues" evidence="1">
    <location>
        <begin position="595"/>
        <end position="611"/>
    </location>
</feature>
<dbReference type="SUPFAM" id="SSF50156">
    <property type="entry name" value="PDZ domain-like"/>
    <property type="match status" value="1"/>
</dbReference>
<dbReference type="OrthoDB" id="5859304at2759"/>
<feature type="compositionally biased region" description="Polar residues" evidence="1">
    <location>
        <begin position="1224"/>
        <end position="1250"/>
    </location>
</feature>
<dbReference type="InterPro" id="IPR011993">
    <property type="entry name" value="PH-like_dom_sf"/>
</dbReference>
<protein>
    <submittedName>
        <fullName evidence="4">FERM and PDZ domain containing 1</fullName>
    </submittedName>
</protein>
<feature type="domain" description="PDZ" evidence="3">
    <location>
        <begin position="57"/>
        <end position="135"/>
    </location>
</feature>
<dbReference type="InterPro" id="IPR014352">
    <property type="entry name" value="FERM/acyl-CoA-bd_prot_sf"/>
</dbReference>
<dbReference type="InterPro" id="IPR049385">
    <property type="entry name" value="FAK1-like_FERM_C"/>
</dbReference>
<dbReference type="Proteomes" id="UP000694569">
    <property type="component" value="Unplaced"/>
</dbReference>
<gene>
    <name evidence="4" type="primary">FRMPD1</name>
</gene>
<dbReference type="CDD" id="cd13183">
    <property type="entry name" value="FERM_C_FRMPD1_FRMPD3_FRMPD4"/>
    <property type="match status" value="1"/>
</dbReference>
<dbReference type="SUPFAM" id="SSF54236">
    <property type="entry name" value="Ubiquitin-like"/>
    <property type="match status" value="1"/>
</dbReference>
<dbReference type="PANTHER" id="PTHR46221:SF2">
    <property type="entry name" value="FERM AND PDZ DOMAIN-CONTAINING PROTEIN 1"/>
    <property type="match status" value="1"/>
</dbReference>
<dbReference type="InterPro" id="IPR000299">
    <property type="entry name" value="FERM_domain"/>
</dbReference>
<dbReference type="FunFam" id="3.10.20.90:FF:000203">
    <property type="entry name" value="FERM and PDZ domain containing 1"/>
    <property type="match status" value="1"/>
</dbReference>
<dbReference type="Ensembl" id="ENSLLET00000004845.1">
    <property type="protein sequence ID" value="ENSLLEP00000004638.1"/>
    <property type="gene ID" value="ENSLLEG00000002971.1"/>
</dbReference>
<dbReference type="FunFam" id="1.20.80.10:FF:000009">
    <property type="entry name" value="FERM and PDZ domain containing 4"/>
    <property type="match status" value="1"/>
</dbReference>
<evidence type="ECO:0000313" key="4">
    <source>
        <dbReference type="Ensembl" id="ENSLLEP00000004638.1"/>
    </source>
</evidence>
<dbReference type="Gene3D" id="2.30.29.30">
    <property type="entry name" value="Pleckstrin-homology domain (PH domain)/Phosphotyrosine-binding domain (PTB)"/>
    <property type="match status" value="1"/>
</dbReference>
<accession>A0A8C5P8I1</accession>
<dbReference type="Pfam" id="PF00373">
    <property type="entry name" value="FERM_M"/>
    <property type="match status" value="1"/>
</dbReference>
<dbReference type="GO" id="GO:0005886">
    <property type="term" value="C:plasma membrane"/>
    <property type="evidence" value="ECO:0007669"/>
    <property type="project" value="TreeGrafter"/>
</dbReference>
<feature type="domain" description="FERM" evidence="2">
    <location>
        <begin position="180"/>
        <end position="495"/>
    </location>
</feature>
<dbReference type="InterPro" id="IPR035963">
    <property type="entry name" value="FERM_2"/>
</dbReference>
<dbReference type="FunFam" id="2.30.29.30:FF:000066">
    <property type="entry name" value="FERM and PDZ domain-containing protein 4"/>
    <property type="match status" value="1"/>
</dbReference>
<dbReference type="SUPFAM" id="SSF50729">
    <property type="entry name" value="PH domain-like"/>
    <property type="match status" value="1"/>
</dbReference>
<dbReference type="Gene3D" id="3.10.20.90">
    <property type="entry name" value="Phosphatidylinositol 3-kinase Catalytic Subunit, Chain A, domain 1"/>
    <property type="match status" value="1"/>
</dbReference>
<sequence length="1519" mass="170800">MEDSETHLFQTRKGHRIEQMVVRWLRRSRDNTPRGKISTGDGPIGGANQFTCSLKLNLVIEKDLLLQNYGFDISRKPPLTVTAVTSGSPAEGKLLPGDQILRINNENVENISVERAADMVRESGDSVKVIVLRPTSSPKSSFLTAEKRARLRSNPVKVRFAEEVIVNGHTQGNSLLFMPNVLKVYLENGQTKAFKFEKKTTVKDIIMTLKEKLSINIIEHFALALEEQYNISRIYLLHEDELIEQVVQKRESHDYRCLLRVCFVPRDPLSLLHEDPVAFEYLYLQSCSDVLQERFAVEMKCSVALRLAALHIQERIHTCGQSQKISFKYIEKDWGIDNFLSPTLLRNMRGKDIKKAISFHIKRNQYILEPRQKQPISATQLRLHYLKLLGDLKTYGGKIFNATLMLQDRESYVTLLVGAKYGISQIINNKLNIMTTLAEFSSISRIELNPESEKVSLVKIYLQDIKPISLLLETNNAKDIACLISGYCKLYVDSGITIFSWPGNSQIHRVSTEEGYESRACSDSEESSEVDSSLELLSDRHYFKYQDIKPLQEEDEEDTEKEGFQENNQTLKQESNNKEIEVSETKCCDGENNDTDSISDVSDSANTESQGYKVSWSSDSIDALEEDDLETCSSSRPEFFQFYTPNLKNVDIEDHGVFNDSQELKDKGDSELELDPLVCFLQLPNGRADSLDTKEIARSHNDLEGKEETESFGISVGCQFIESNIMEYYSLCTNVSPASSVDKNVPSSPESNCVKELLARGKEKERTSHFFLNDRVETLILDPPPGFGDSSSEDEFFDAADRFTPTSPGRKVSRTGENVFFYPDQAKLQNANIAENGAEKNINSKHSRKPSKVLRKRRSFLQTDYTSQVTFPLSPSSSSEATDHVCCYEKESHVSDGSHSPTVSSLNNTEGEPALLETKPLIQHRSILKTKRKTHSPTLMEMEPDTMETKSVTDNVQSSITAVRFRCDSGVEEREHIGRMYPDDSYNGAQTLDWNPLEHSGRASPSEISLQLENILDRSEFNCDDNNYITFFKEANILEDFEPESTATFTNIFENGCTFPDTDKFTGSNCSSDLTGRKSLYVASEPVATENSVGKYGSTEHNENSDSIILSKKPNSNQSPPNNHKPRKISDFSHLRFDFKGITDMFTSLPINSFKAGSSSTMSNDQNISPCEEKEHLLKYTSESEVEDMDLLDNVKRFHTSSPKFFQTAPVPHPCDGSDENVLGASSSESESYPRNLNDSCQKGSSSNADENSLINGGCGLRISESNNSKMPNVSNPGNCSCQLSYTSCLRGLGIDIDDEIVDSGALVSSLPRTVPPVSNNRLFVENKHCVAANGTSSNVVSLGHVEALNLLRATISNSPCGFHKLQDSVLDLEKILQDYNIKAKLHPQDKCARFFSEQKSSLCNVSRKMMTTCQKMLRSDQSADEMYQAAEETFFDFIEMTEVCLQFSSCVQCSKRQLDVHSNLHNLMCTYIQFIQAAQKASNMDKRDLHFRLLSRQCTALTAAVFCLTQHYRTILSL</sequence>
<reference evidence="4" key="2">
    <citation type="submission" date="2025-09" db="UniProtKB">
        <authorList>
            <consortium name="Ensembl"/>
        </authorList>
    </citation>
    <scope>IDENTIFICATION</scope>
</reference>
<dbReference type="InterPro" id="IPR001478">
    <property type="entry name" value="PDZ"/>
</dbReference>
<dbReference type="Pfam" id="PF21477">
    <property type="entry name" value="FERM_C_FAK1"/>
    <property type="match status" value="1"/>
</dbReference>
<feature type="compositionally biased region" description="Basic and acidic residues" evidence="1">
    <location>
        <begin position="575"/>
        <end position="589"/>
    </location>
</feature>
<dbReference type="SUPFAM" id="SSF47031">
    <property type="entry name" value="Second domain of FERM"/>
    <property type="match status" value="1"/>
</dbReference>